<dbReference type="HOGENOM" id="CLU_010808_1_0_6"/>
<feature type="region of interest" description="Disordered" evidence="10">
    <location>
        <begin position="467"/>
        <end position="503"/>
    </location>
</feature>
<dbReference type="Gene3D" id="3.30.70.20">
    <property type="match status" value="1"/>
</dbReference>
<feature type="binding site" evidence="8">
    <location>
        <position position="377"/>
    </location>
    <ligand>
        <name>[4Fe-4S] cluster</name>
        <dbReference type="ChEBI" id="CHEBI:49883"/>
        <label>1</label>
    </ligand>
</feature>
<keyword evidence="8" id="KW-0472">Membrane</keyword>
<dbReference type="PROSITE" id="PS00198">
    <property type="entry name" value="4FE4S_FER_1"/>
    <property type="match status" value="1"/>
</dbReference>
<dbReference type="Pfam" id="PF01512">
    <property type="entry name" value="Complex1_51K"/>
    <property type="match status" value="1"/>
</dbReference>
<keyword evidence="5 8" id="KW-0249">Electron transport</keyword>
<feature type="compositionally biased region" description="Low complexity" evidence="10">
    <location>
        <begin position="490"/>
        <end position="500"/>
    </location>
</feature>
<dbReference type="PANTHER" id="PTHR43034:SF2">
    <property type="entry name" value="ION-TRANSLOCATING OXIDOREDUCTASE COMPLEX SUBUNIT C"/>
    <property type="match status" value="1"/>
</dbReference>
<keyword evidence="2 8" id="KW-0004">4Fe-4S</keyword>
<evidence type="ECO:0000313" key="12">
    <source>
        <dbReference type="EMBL" id="AJD48786.1"/>
    </source>
</evidence>
<comment type="cofactor">
    <cofactor evidence="8">
        <name>[4Fe-4S] cluster</name>
        <dbReference type="ChEBI" id="CHEBI:49883"/>
    </cofactor>
    <text evidence="8">Binds 2 [4Fe-4S] clusters per subunit.</text>
</comment>
<dbReference type="GO" id="GO:0046872">
    <property type="term" value="F:metal ion binding"/>
    <property type="evidence" value="ECO:0007669"/>
    <property type="project" value="UniProtKB-KW"/>
</dbReference>
<feature type="compositionally biased region" description="Pro residues" evidence="10">
    <location>
        <begin position="705"/>
        <end position="715"/>
    </location>
</feature>
<dbReference type="InterPro" id="IPR017896">
    <property type="entry name" value="4Fe4S_Fe-S-bd"/>
</dbReference>
<dbReference type="EMBL" id="CP004387">
    <property type="protein sequence ID" value="AJD48786.1"/>
    <property type="molecule type" value="Genomic_DNA"/>
</dbReference>
<name>A0A0B4XNU2_9GAMM</name>
<evidence type="ECO:0000256" key="6">
    <source>
        <dbReference type="ARBA" id="ARBA00023004"/>
    </source>
</evidence>
<keyword evidence="1 8" id="KW-0813">Transport</keyword>
<dbReference type="GO" id="GO:0009055">
    <property type="term" value="F:electron transfer activity"/>
    <property type="evidence" value="ECO:0007669"/>
    <property type="project" value="InterPro"/>
</dbReference>
<evidence type="ECO:0000256" key="1">
    <source>
        <dbReference type="ARBA" id="ARBA00022448"/>
    </source>
</evidence>
<evidence type="ECO:0000256" key="8">
    <source>
        <dbReference type="HAMAP-Rule" id="MF_00461"/>
    </source>
</evidence>
<gene>
    <name evidence="8" type="primary">rnfC</name>
    <name evidence="12" type="ORF">S7S_11870</name>
</gene>
<keyword evidence="6 8" id="KW-0408">Iron</keyword>
<dbReference type="GO" id="GO:0022900">
    <property type="term" value="P:electron transport chain"/>
    <property type="evidence" value="ECO:0007669"/>
    <property type="project" value="UniProtKB-UniRule"/>
</dbReference>
<dbReference type="FunFam" id="3.30.70.20:FF:000044">
    <property type="entry name" value="Ion-translocating oxidoreductase complex subunit C"/>
    <property type="match status" value="1"/>
</dbReference>
<dbReference type="InterPro" id="IPR017900">
    <property type="entry name" value="4Fe4S_Fe_S_CS"/>
</dbReference>
<organism evidence="12 13">
    <name type="scientific">Isoalcanivorax pacificus W11-5</name>
    <dbReference type="NCBI Taxonomy" id="391936"/>
    <lineage>
        <taxon>Bacteria</taxon>
        <taxon>Pseudomonadati</taxon>
        <taxon>Pseudomonadota</taxon>
        <taxon>Gammaproteobacteria</taxon>
        <taxon>Oceanospirillales</taxon>
        <taxon>Alcanivoracaceae</taxon>
        <taxon>Isoalcanivorax</taxon>
    </lineage>
</organism>
<evidence type="ECO:0000256" key="3">
    <source>
        <dbReference type="ARBA" id="ARBA00022723"/>
    </source>
</evidence>
<keyword evidence="12" id="KW-0830">Ubiquinone</keyword>
<dbReference type="InterPro" id="IPR011538">
    <property type="entry name" value="Nuo51_FMN-bd"/>
</dbReference>
<feature type="coiled-coil region" evidence="9">
    <location>
        <begin position="602"/>
        <end position="629"/>
    </location>
</feature>
<keyword evidence="3 8" id="KW-0479">Metal-binding</keyword>
<dbReference type="AlphaFoldDB" id="A0A0B4XNU2"/>
<dbReference type="EC" id="7.-.-.-" evidence="8"/>
<dbReference type="SUPFAM" id="SSF142019">
    <property type="entry name" value="Nqo1 FMN-binding domain-like"/>
    <property type="match status" value="1"/>
</dbReference>
<dbReference type="PANTHER" id="PTHR43034">
    <property type="entry name" value="ION-TRANSLOCATING OXIDOREDUCTASE COMPLEX SUBUNIT C"/>
    <property type="match status" value="1"/>
</dbReference>
<dbReference type="InterPro" id="IPR037225">
    <property type="entry name" value="Nuo51_FMN-bd_sf"/>
</dbReference>
<feature type="binding site" evidence="8">
    <location>
        <position position="380"/>
    </location>
    <ligand>
        <name>[4Fe-4S] cluster</name>
        <dbReference type="ChEBI" id="CHEBI:49883"/>
        <label>1</label>
    </ligand>
</feature>
<evidence type="ECO:0000256" key="5">
    <source>
        <dbReference type="ARBA" id="ARBA00022982"/>
    </source>
</evidence>
<proteinExistence type="inferred from homology"/>
<dbReference type="Pfam" id="PF10531">
    <property type="entry name" value="SLBB"/>
    <property type="match status" value="1"/>
</dbReference>
<evidence type="ECO:0000259" key="11">
    <source>
        <dbReference type="PROSITE" id="PS51379"/>
    </source>
</evidence>
<sequence>MSLLSRLLPRRQFDFHGGIHPPERKALSSATPIRPGPLPAQLILPLTMHIGAPARPLVQVGDTVLKGQKIAEASGPVSVPVHAPSSGVISAIEPRPIQHPSGLDAPCIVLDTDGEDRWVALHPQPDFRAIPRPELVALIREAGIAGLGGAGFPTAIKLNLRDNQRIEQLILNAVECEPYITADDRLMRERAPALIQGIEILRYLVQPAETIVAIEDNKPDAIAAMRAAAEGTGIRIMTVPTKYPSGGEKQLIRLVTGKEVRSGGIPAEIGVVCQNIGTAYAVERAVVHGEPLIRRITTLTGEAFAQPGNVETLIGTPVQALLDFGGVAQPHQGRLIMGGPMMGFSIDHPMSPVVKTSNCIIAAPLTELPEPAPEQACIRCGACADVCPAELLPQQLYWYSKAGEFDRARHYNLLDCIECGACSYVCPSNIPLVQYYRYAKGELRKQAAEHQKADRARERFEARTARIEKEKAEKEARRQARLAANRTKQAPDAAPAPSQADLKKAVNDASAAYKTAVKAAKEAEASGADNAMALRAEAERLKAHADTLKASLRDAKAAGPAAPPAQDEVLPALKKAVAEASAAYKAAVKAMKEAEAGGNGDIDTLRADTERLKAEADRLKAELRDAKAAAPVVTAAPVPEDPVAALKKAVAEASSAYKAAVKATKEAEASGDSDVDALRAEADRLKADADRLKAELRDAKATAPATPPPAPPAAPAPAATGDDEIEKRNQRMKALKTAYNMANKQWKDAAAAFERAERSGDVAGLDALRNRVDTLRNKADKARAALDVLVTEAKAGIQARTGTDLKTLKLNAARAESTVREKSAALAAAREAGDEEQISVLQQELAALEQTALEAARTLKQAVDDEGLGE</sequence>
<comment type="similarity">
    <text evidence="8">Belongs to the 4Fe4S bacterial-type ferredoxin family. RnfC subfamily.</text>
</comment>
<dbReference type="InterPro" id="IPR010208">
    <property type="entry name" value="Ion_transpt_RnfC/RsxC"/>
</dbReference>
<keyword evidence="7 8" id="KW-0411">Iron-sulfur</keyword>
<feature type="region of interest" description="Disordered" evidence="10">
    <location>
        <begin position="699"/>
        <end position="722"/>
    </location>
</feature>
<dbReference type="NCBIfam" id="NF003454">
    <property type="entry name" value="PRK05035.1"/>
    <property type="match status" value="1"/>
</dbReference>
<dbReference type="GO" id="GO:0051539">
    <property type="term" value="F:4 iron, 4 sulfur cluster binding"/>
    <property type="evidence" value="ECO:0007669"/>
    <property type="project" value="UniProtKB-KW"/>
</dbReference>
<evidence type="ECO:0000256" key="7">
    <source>
        <dbReference type="ARBA" id="ARBA00023014"/>
    </source>
</evidence>
<dbReference type="RefSeq" id="WP_008736852.1">
    <property type="nucleotide sequence ID" value="NZ_CP004387.1"/>
</dbReference>
<reference evidence="12 13" key="1">
    <citation type="journal article" date="2012" name="J. Bacteriol.">
        <title>Genome sequence of an alkane-degrading bacterium, Alcanivorax pacificus type strain W11-5, isolated from deep sea sediment.</title>
        <authorList>
            <person name="Lai Q."/>
            <person name="Shao Z."/>
        </authorList>
    </citation>
    <scope>NUCLEOTIDE SEQUENCE [LARGE SCALE GENOMIC DNA]</scope>
    <source>
        <strain evidence="12 13">W11-5</strain>
    </source>
</reference>
<keyword evidence="8" id="KW-1003">Cell membrane</keyword>
<dbReference type="GO" id="GO:0005886">
    <property type="term" value="C:plasma membrane"/>
    <property type="evidence" value="ECO:0007669"/>
    <property type="project" value="UniProtKB-SubCell"/>
</dbReference>
<keyword evidence="8" id="KW-0997">Cell inner membrane</keyword>
<keyword evidence="9" id="KW-0175">Coiled coil</keyword>
<feature type="domain" description="4Fe-4S ferredoxin-type" evidence="11">
    <location>
        <begin position="407"/>
        <end position="436"/>
    </location>
</feature>
<feature type="binding site" evidence="8">
    <location>
        <position position="416"/>
    </location>
    <ligand>
        <name>[4Fe-4S] cluster</name>
        <dbReference type="ChEBI" id="CHEBI:49883"/>
        <label>2</label>
    </ligand>
</feature>
<evidence type="ECO:0000256" key="10">
    <source>
        <dbReference type="SAM" id="MobiDB-lite"/>
    </source>
</evidence>
<dbReference type="Pfam" id="PF12838">
    <property type="entry name" value="Fer4_7"/>
    <property type="match status" value="1"/>
</dbReference>
<evidence type="ECO:0000256" key="9">
    <source>
        <dbReference type="SAM" id="Coils"/>
    </source>
</evidence>
<feature type="domain" description="4Fe-4S ferredoxin-type" evidence="11">
    <location>
        <begin position="367"/>
        <end position="397"/>
    </location>
</feature>
<feature type="coiled-coil region" evidence="9">
    <location>
        <begin position="531"/>
        <end position="558"/>
    </location>
</feature>
<dbReference type="NCBIfam" id="TIGR01945">
    <property type="entry name" value="rnfC"/>
    <property type="match status" value="1"/>
</dbReference>
<dbReference type="HAMAP" id="MF_00461">
    <property type="entry name" value="RsxC_RnfC"/>
    <property type="match status" value="1"/>
</dbReference>
<comment type="function">
    <text evidence="8">Part of a membrane-bound complex that couples electron transfer with translocation of ions across the membrane.</text>
</comment>
<keyword evidence="8" id="KW-1278">Translocase</keyword>
<dbReference type="PROSITE" id="PS51379">
    <property type="entry name" value="4FE4S_FER_2"/>
    <property type="match status" value="2"/>
</dbReference>
<protein>
    <recommendedName>
        <fullName evidence="8">Ion-translocating oxidoreductase complex subunit C</fullName>
        <ecNumber evidence="8">7.-.-.-</ecNumber>
    </recommendedName>
    <alternativeName>
        <fullName evidence="8">Rnf electron transport complex subunit C</fullName>
    </alternativeName>
</protein>
<evidence type="ECO:0000256" key="4">
    <source>
        <dbReference type="ARBA" id="ARBA00022737"/>
    </source>
</evidence>
<evidence type="ECO:0000256" key="2">
    <source>
        <dbReference type="ARBA" id="ARBA00022485"/>
    </source>
</evidence>
<keyword evidence="13" id="KW-1185">Reference proteome</keyword>
<accession>A0A0B4XNU2</accession>
<dbReference type="STRING" id="391936.S7S_11870"/>
<keyword evidence="4 8" id="KW-0677">Repeat</keyword>
<evidence type="ECO:0000313" key="13">
    <source>
        <dbReference type="Proteomes" id="UP000006764"/>
    </source>
</evidence>
<dbReference type="Proteomes" id="UP000006764">
    <property type="component" value="Chromosome"/>
</dbReference>
<dbReference type="Pfam" id="PF13375">
    <property type="entry name" value="RnfC_N"/>
    <property type="match status" value="1"/>
</dbReference>
<comment type="subunit">
    <text evidence="8">The complex is composed of six subunits: RnfA, RnfB, RnfC, RnfD, RnfE and RnfG.</text>
</comment>
<dbReference type="InterPro" id="IPR026902">
    <property type="entry name" value="RnfC_N"/>
</dbReference>
<feature type="compositionally biased region" description="Basic and acidic residues" evidence="10">
    <location>
        <begin position="467"/>
        <end position="478"/>
    </location>
</feature>
<feature type="binding site" evidence="8">
    <location>
        <position position="422"/>
    </location>
    <ligand>
        <name>[4Fe-4S] cluster</name>
        <dbReference type="ChEBI" id="CHEBI:49883"/>
        <label>2</label>
    </ligand>
</feature>
<feature type="binding site" evidence="8">
    <location>
        <position position="383"/>
    </location>
    <ligand>
        <name>[4Fe-4S] cluster</name>
        <dbReference type="ChEBI" id="CHEBI:49883"/>
        <label>1</label>
    </ligand>
</feature>
<dbReference type="Gene3D" id="3.40.50.11540">
    <property type="entry name" value="NADH-ubiquinone oxidoreductase 51kDa subunit"/>
    <property type="match status" value="1"/>
</dbReference>
<dbReference type="KEGG" id="apac:S7S_11870"/>
<dbReference type="InterPro" id="IPR019554">
    <property type="entry name" value="Soluble_ligand-bd"/>
</dbReference>
<dbReference type="SUPFAM" id="SSF46548">
    <property type="entry name" value="alpha-helical ferredoxin"/>
    <property type="match status" value="1"/>
</dbReference>
<comment type="subcellular location">
    <subcellularLocation>
        <location evidence="8">Cell inner membrane</location>
        <topology evidence="8">Peripheral membrane protein</topology>
    </subcellularLocation>
</comment>
<feature type="binding site" evidence="8">
    <location>
        <position position="387"/>
    </location>
    <ligand>
        <name>[4Fe-4S] cluster</name>
        <dbReference type="ChEBI" id="CHEBI:49883"/>
        <label>2</label>
    </ligand>
</feature>
<feature type="binding site" evidence="8">
    <location>
        <position position="426"/>
    </location>
    <ligand>
        <name>[4Fe-4S] cluster</name>
        <dbReference type="ChEBI" id="CHEBI:49883"/>
        <label>1</label>
    </ligand>
</feature>
<feature type="binding site" evidence="8">
    <location>
        <position position="419"/>
    </location>
    <ligand>
        <name>[4Fe-4S] cluster</name>
        <dbReference type="ChEBI" id="CHEBI:49883"/>
        <label>2</label>
    </ligand>
</feature>